<organism evidence="1 2">
    <name type="scientific">Clostridium bornimense</name>
    <dbReference type="NCBI Taxonomy" id="1216932"/>
    <lineage>
        <taxon>Bacteria</taxon>
        <taxon>Bacillati</taxon>
        <taxon>Bacillota</taxon>
        <taxon>Clostridia</taxon>
        <taxon>Eubacteriales</taxon>
        <taxon>Clostridiaceae</taxon>
        <taxon>Clostridium</taxon>
    </lineage>
</organism>
<protein>
    <recommendedName>
        <fullName evidence="3">SHSP domain-containing protein</fullName>
    </recommendedName>
</protein>
<dbReference type="HOGENOM" id="CLU_1364193_0_0_9"/>
<dbReference type="SUPFAM" id="SSF49764">
    <property type="entry name" value="HSP20-like chaperones"/>
    <property type="match status" value="1"/>
</dbReference>
<dbReference type="PATRIC" id="fig|1216932.3.peg.3005"/>
<dbReference type="OrthoDB" id="1908427at2"/>
<gene>
    <name evidence="1" type="ORF">CM240_3037</name>
</gene>
<dbReference type="eggNOG" id="COG0071">
    <property type="taxonomic scope" value="Bacteria"/>
</dbReference>
<dbReference type="RefSeq" id="WP_044040303.1">
    <property type="nucleotide sequence ID" value="NZ_HG917869.1"/>
</dbReference>
<reference evidence="1 2" key="1">
    <citation type="submission" date="2013-11" db="EMBL/GenBank/DDBJ databases">
        <title>Complete genome sequence of Clostridum sp. M2/40.</title>
        <authorList>
            <person name="Wibberg D."/>
            <person name="Puehler A."/>
            <person name="Schlueter A."/>
        </authorList>
    </citation>
    <scope>NUCLEOTIDE SEQUENCE [LARGE SCALE GENOMIC DNA]</scope>
    <source>
        <strain evidence="2">M2/40</strain>
    </source>
</reference>
<dbReference type="AlphaFoldDB" id="W6S2L9"/>
<dbReference type="InterPro" id="IPR008978">
    <property type="entry name" value="HSP20-like_chaperone"/>
</dbReference>
<keyword evidence="2" id="KW-1185">Reference proteome</keyword>
<evidence type="ECO:0008006" key="3">
    <source>
        <dbReference type="Google" id="ProtNLM"/>
    </source>
</evidence>
<accession>W6S2L9</accession>
<dbReference type="STRING" id="1216932.CM240_3037"/>
<evidence type="ECO:0000313" key="2">
    <source>
        <dbReference type="Proteomes" id="UP000019426"/>
    </source>
</evidence>
<dbReference type="Gene3D" id="2.60.40.790">
    <property type="match status" value="1"/>
</dbReference>
<dbReference type="CDD" id="cd00298">
    <property type="entry name" value="ACD_sHsps_p23-like"/>
    <property type="match status" value="1"/>
</dbReference>
<dbReference type="Proteomes" id="UP000019426">
    <property type="component" value="Chromosome M2/40_rep2"/>
</dbReference>
<sequence length="200" mass="23271">MFGMFPFNWSNQQNLTNQNYNRKCNYRYNNYPNYNSKQINNTNSINDINSFSNLINNIMGQILSSDFISELIDEMDEIINEMEDENCYDVQLHDYGEYYIIQGYLPGIEFRDLHIEFPPNKVILTITQRQTYSNGVNSMMTVMRTGGDLIKTFDVEDLDIPNSTASFEGNFLLITLKKAQKQLSSPDNNVIVDINDYTIE</sequence>
<name>W6S2L9_9CLOT</name>
<evidence type="ECO:0000313" key="1">
    <source>
        <dbReference type="EMBL" id="CDM70154.1"/>
    </source>
</evidence>
<dbReference type="EMBL" id="HG917869">
    <property type="protein sequence ID" value="CDM70154.1"/>
    <property type="molecule type" value="Genomic_DNA"/>
</dbReference>
<dbReference type="KEGG" id="clt:CM240_3037"/>
<proteinExistence type="predicted"/>